<proteinExistence type="predicted"/>
<protein>
    <submittedName>
        <fullName evidence="2">Uncharacterized protein</fullName>
    </submittedName>
</protein>
<feature type="region of interest" description="Disordered" evidence="1">
    <location>
        <begin position="152"/>
        <end position="176"/>
    </location>
</feature>
<accession>A0ABU8LP37</accession>
<reference evidence="2 3" key="1">
    <citation type="submission" date="2024-02" db="EMBL/GenBank/DDBJ databases">
        <authorList>
            <person name="Saticioglu I.B."/>
        </authorList>
    </citation>
    <scope>NUCLEOTIDE SEQUENCE [LARGE SCALE GENOMIC DNA]</scope>
    <source>
        <strain evidence="2 3">Mu-43</strain>
    </source>
</reference>
<keyword evidence="3" id="KW-1185">Reference proteome</keyword>
<organism evidence="2 3">
    <name type="scientific">Microbacterium istanbulense</name>
    <dbReference type="NCBI Taxonomy" id="3122049"/>
    <lineage>
        <taxon>Bacteria</taxon>
        <taxon>Bacillati</taxon>
        <taxon>Actinomycetota</taxon>
        <taxon>Actinomycetes</taxon>
        <taxon>Micrococcales</taxon>
        <taxon>Microbacteriaceae</taxon>
        <taxon>Microbacterium</taxon>
    </lineage>
</organism>
<dbReference type="RefSeq" id="WP_337321037.1">
    <property type="nucleotide sequence ID" value="NZ_JBBDGN010000012.1"/>
</dbReference>
<evidence type="ECO:0000313" key="3">
    <source>
        <dbReference type="Proteomes" id="UP001366085"/>
    </source>
</evidence>
<gene>
    <name evidence="2" type="ORF">WDU93_12290</name>
</gene>
<comment type="caution">
    <text evidence="2">The sequence shown here is derived from an EMBL/GenBank/DDBJ whole genome shotgun (WGS) entry which is preliminary data.</text>
</comment>
<evidence type="ECO:0000313" key="2">
    <source>
        <dbReference type="EMBL" id="MEJ1092463.1"/>
    </source>
</evidence>
<feature type="compositionally biased region" description="Polar residues" evidence="1">
    <location>
        <begin position="164"/>
        <end position="176"/>
    </location>
</feature>
<dbReference type="Proteomes" id="UP001366085">
    <property type="component" value="Unassembled WGS sequence"/>
</dbReference>
<name>A0ABU8LP37_9MICO</name>
<sequence>MSALAVGASIVLPQWARAEIKNEADATLRAFLDAAITSDDAWRASASPLLTAAVPVGAPIAGEKTAAEALDLHADYTVLSLRLDASTPEYADTAQAVVEISYSYQLLGEEYTATMPQNIWLTRPFYYGDETPQQADRTRSATAVGPWAVAGISRPSADDMPGNETPTSTISLTSDPRSADGVHCFSPLSALVQLGDEARIDGVIASRCFAGSDDGADVVGAGVVPAELSAAFPAIDETDPLSIPPELLRLDEDTYHGLRAPFTQYLIGAGDNAFTVTIATANTDEGEQAVRIVGIHPVGGAGEKAE</sequence>
<evidence type="ECO:0000256" key="1">
    <source>
        <dbReference type="SAM" id="MobiDB-lite"/>
    </source>
</evidence>
<dbReference type="EMBL" id="JBBDGN010000012">
    <property type="protein sequence ID" value="MEJ1092463.1"/>
    <property type="molecule type" value="Genomic_DNA"/>
</dbReference>